<dbReference type="InterPro" id="IPR004843">
    <property type="entry name" value="Calcineurin-like_PHP"/>
</dbReference>
<dbReference type="SFLD" id="SFLDG01129">
    <property type="entry name" value="C1.5:_HAD__Beta-PGM__Phosphata"/>
    <property type="match status" value="1"/>
</dbReference>
<evidence type="ECO:0000313" key="3">
    <source>
        <dbReference type="EMBL" id="CAG1968458.1"/>
    </source>
</evidence>
<dbReference type="GO" id="GO:0016791">
    <property type="term" value="F:phosphatase activity"/>
    <property type="evidence" value="ECO:0007669"/>
    <property type="project" value="UniProtKB-ARBA"/>
</dbReference>
<dbReference type="Gene3D" id="3.60.21.10">
    <property type="match status" value="1"/>
</dbReference>
<reference evidence="3" key="2">
    <citation type="submission" date="2021-03" db="EMBL/GenBank/DDBJ databases">
        <authorList>
            <person name="Alouane T."/>
            <person name="Langin T."/>
            <person name="Bonhomme L."/>
        </authorList>
    </citation>
    <scope>NUCLEOTIDE SEQUENCE</scope>
    <source>
        <strain evidence="3">MDC_Fg202</strain>
    </source>
</reference>
<dbReference type="GO" id="GO:0005737">
    <property type="term" value="C:cytoplasm"/>
    <property type="evidence" value="ECO:0007669"/>
    <property type="project" value="TreeGrafter"/>
</dbReference>
<evidence type="ECO:0000259" key="2">
    <source>
        <dbReference type="Pfam" id="PF00149"/>
    </source>
</evidence>
<dbReference type="PRINTS" id="PR00413">
    <property type="entry name" value="HADHALOGNASE"/>
</dbReference>
<dbReference type="Proteomes" id="UP000746612">
    <property type="component" value="Unassembled WGS sequence"/>
</dbReference>
<name>A0A4E9E980_GIBZA</name>
<evidence type="ECO:0000313" key="4">
    <source>
        <dbReference type="EMBL" id="VIO56493.1"/>
    </source>
</evidence>
<sequence length="652" mass="73471">MRRQIIAIASLVAFACGADVDNSKLDPLQFKKDGTFQIAIFSDMHFGQCPEQDRNSVEVLNKVLDYDTPDLVVLNGDLINGDSTWKHNSTHYIDMIVEPMVNRSLTWASTYGNHDHNYNINGDDILVREQMWPGARTQKMVNKTRSGTTNYYLPVYPSDCSNTSDCSPQMILWFFDSRGGNYYQGSWQENWVDQSVVDWFNETSTELTSKHNKTIPSLAFVHVPPNATVALQTELGIRKNNQPGINDDPPVPQQGYGWCADGTPTYDCPYGGQDIPFMEALVTIPGIIGLFYGHDHGNTWCYRWDTKLDGMDIEGNGIHLCYGQHSGYGGYGDWIRGAREIVVTEDMLEKNEVETYIRLESGDVVGKVMLNSTYNEDHYPATPNTMTYMSEEADSGAFSLSGSSESVMMAMGGSLAAVAWLMAVFFDFMGTCLDWRSSVVNALPPAIPKPKASELALEWRRKYFIANSERLAQRLEPEDIDDTLIRVLENILDDMPDYKPHFTPEIKKQLINAWHAQPAWPEVRQAIDSIRNDLGLEVFVHANGTTRLQLDLTRFAGLNFNMLFSSQLLGTYKPDPEAYNKALRLVKLQPEEVVLVAAHAYDLRGAQAVGMKTIYIHRWTDDVDEDMEKVKGEFGAFLEGMEELPAAIKIFQ</sequence>
<dbReference type="SFLD" id="SFLDS00003">
    <property type="entry name" value="Haloacid_Dehalogenase"/>
    <property type="match status" value="1"/>
</dbReference>
<feature type="domain" description="Calcineurin-like phosphoesterase" evidence="2">
    <location>
        <begin position="37"/>
        <end position="296"/>
    </location>
</feature>
<keyword evidence="1" id="KW-0732">Signal</keyword>
<protein>
    <recommendedName>
        <fullName evidence="2">Calcineurin-like phosphoesterase domain-containing protein</fullName>
    </recommendedName>
</protein>
<dbReference type="Pfam" id="PF00149">
    <property type="entry name" value="Metallophos"/>
    <property type="match status" value="1"/>
</dbReference>
<dbReference type="PANTHER" id="PTHR32440:SF11">
    <property type="entry name" value="METALLOPHOSPHOESTERASE DOMAIN-CONTAINING PROTEIN"/>
    <property type="match status" value="1"/>
</dbReference>
<dbReference type="Gene3D" id="1.10.150.240">
    <property type="entry name" value="Putative phosphatase, domain 2"/>
    <property type="match status" value="1"/>
</dbReference>
<dbReference type="InterPro" id="IPR006439">
    <property type="entry name" value="HAD-SF_hydro_IA"/>
</dbReference>
<dbReference type="SUPFAM" id="SSF56300">
    <property type="entry name" value="Metallo-dependent phosphatases"/>
    <property type="match status" value="1"/>
</dbReference>
<dbReference type="Gene3D" id="3.40.50.1000">
    <property type="entry name" value="HAD superfamily/HAD-like"/>
    <property type="match status" value="1"/>
</dbReference>
<dbReference type="NCBIfam" id="TIGR01493">
    <property type="entry name" value="HAD-SF-IA-v2"/>
    <property type="match status" value="1"/>
</dbReference>
<dbReference type="Pfam" id="PF00702">
    <property type="entry name" value="Hydrolase"/>
    <property type="match status" value="1"/>
</dbReference>
<accession>A0A4E9E980</accession>
<dbReference type="InterPro" id="IPR029052">
    <property type="entry name" value="Metallo-depent_PP-like"/>
</dbReference>
<proteinExistence type="predicted"/>
<dbReference type="InterPro" id="IPR023214">
    <property type="entry name" value="HAD_sf"/>
</dbReference>
<evidence type="ECO:0000256" key="1">
    <source>
        <dbReference type="SAM" id="SignalP"/>
    </source>
</evidence>
<dbReference type="EMBL" id="CAJPIJ010000076">
    <property type="protein sequence ID" value="CAG1968458.1"/>
    <property type="molecule type" value="Genomic_DNA"/>
</dbReference>
<reference evidence="4" key="1">
    <citation type="submission" date="2019-04" db="EMBL/GenBank/DDBJ databases">
        <authorList>
            <person name="Melise S."/>
            <person name="Noan J."/>
            <person name="Okalmin O."/>
        </authorList>
    </citation>
    <scope>NUCLEOTIDE SEQUENCE</scope>
    <source>
        <strain evidence="4">FN9</strain>
    </source>
</reference>
<organism evidence="4">
    <name type="scientific">Gibberella zeae</name>
    <name type="common">Wheat head blight fungus</name>
    <name type="synonym">Fusarium graminearum</name>
    <dbReference type="NCBI Taxonomy" id="5518"/>
    <lineage>
        <taxon>Eukaryota</taxon>
        <taxon>Fungi</taxon>
        <taxon>Dikarya</taxon>
        <taxon>Ascomycota</taxon>
        <taxon>Pezizomycotina</taxon>
        <taxon>Sordariomycetes</taxon>
        <taxon>Hypocreomycetidae</taxon>
        <taxon>Hypocreales</taxon>
        <taxon>Nectriaceae</taxon>
        <taxon>Fusarium</taxon>
    </lineage>
</organism>
<feature type="signal peptide" evidence="1">
    <location>
        <begin position="1"/>
        <end position="17"/>
    </location>
</feature>
<dbReference type="PANTHER" id="PTHR32440">
    <property type="entry name" value="PHOSPHATASE DCR2-RELATED-RELATED"/>
    <property type="match status" value="1"/>
</dbReference>
<dbReference type="CDD" id="cd07383">
    <property type="entry name" value="MPP_Dcr2"/>
    <property type="match status" value="1"/>
</dbReference>
<dbReference type="PROSITE" id="PS51257">
    <property type="entry name" value="PROKAR_LIPOPROTEIN"/>
    <property type="match status" value="1"/>
</dbReference>
<dbReference type="InterPro" id="IPR036412">
    <property type="entry name" value="HAD-like_sf"/>
</dbReference>
<dbReference type="EMBL" id="CAAKMV010000124">
    <property type="protein sequence ID" value="VIO56493.1"/>
    <property type="molecule type" value="Genomic_DNA"/>
</dbReference>
<dbReference type="AlphaFoldDB" id="A0A4E9E980"/>
<dbReference type="InterPro" id="IPR023198">
    <property type="entry name" value="PGP-like_dom2"/>
</dbReference>
<gene>
    <name evidence="4" type="ORF">FUG_LOCUS211638</name>
    <name evidence="3" type="ORF">MDCFG202_LOCUS51090</name>
</gene>
<dbReference type="SUPFAM" id="SSF56784">
    <property type="entry name" value="HAD-like"/>
    <property type="match status" value="1"/>
</dbReference>
<feature type="chain" id="PRO_5041086113" description="Calcineurin-like phosphoesterase domain-containing protein" evidence="1">
    <location>
        <begin position="18"/>
        <end position="652"/>
    </location>
</feature>